<proteinExistence type="predicted"/>
<dbReference type="Pfam" id="PF14486">
    <property type="entry name" value="DUF4432"/>
    <property type="match status" value="1"/>
</dbReference>
<name>A0ABW0P0X2_9HYPH</name>
<protein>
    <submittedName>
        <fullName evidence="1">DUF4432 family protein</fullName>
    </submittedName>
</protein>
<dbReference type="RefSeq" id="WP_377817193.1">
    <property type="nucleotide sequence ID" value="NZ_JBHSLU010000041.1"/>
</dbReference>
<dbReference type="InterPro" id="IPR011013">
    <property type="entry name" value="Gal_mutarotase_sf_dom"/>
</dbReference>
<gene>
    <name evidence="1" type="ORF">ACFPN9_14110</name>
</gene>
<reference evidence="2" key="1">
    <citation type="journal article" date="2019" name="Int. J. Syst. Evol. Microbiol.">
        <title>The Global Catalogue of Microorganisms (GCM) 10K type strain sequencing project: providing services to taxonomists for standard genome sequencing and annotation.</title>
        <authorList>
            <consortium name="The Broad Institute Genomics Platform"/>
            <consortium name="The Broad Institute Genome Sequencing Center for Infectious Disease"/>
            <person name="Wu L."/>
            <person name="Ma J."/>
        </authorList>
    </citation>
    <scope>NUCLEOTIDE SEQUENCE [LARGE SCALE GENOMIC DNA]</scope>
    <source>
        <strain evidence="2">CCUG 43117</strain>
    </source>
</reference>
<evidence type="ECO:0000313" key="2">
    <source>
        <dbReference type="Proteomes" id="UP001596060"/>
    </source>
</evidence>
<dbReference type="SUPFAM" id="SSF74650">
    <property type="entry name" value="Galactose mutarotase-like"/>
    <property type="match status" value="1"/>
</dbReference>
<organism evidence="1 2">
    <name type="scientific">Bosea massiliensis</name>
    <dbReference type="NCBI Taxonomy" id="151419"/>
    <lineage>
        <taxon>Bacteria</taxon>
        <taxon>Pseudomonadati</taxon>
        <taxon>Pseudomonadota</taxon>
        <taxon>Alphaproteobacteria</taxon>
        <taxon>Hyphomicrobiales</taxon>
        <taxon>Boseaceae</taxon>
        <taxon>Bosea</taxon>
    </lineage>
</organism>
<comment type="caution">
    <text evidence="1">The sequence shown here is derived from an EMBL/GenBank/DDBJ whole genome shotgun (WGS) entry which is preliminary data.</text>
</comment>
<dbReference type="InterPro" id="IPR027839">
    <property type="entry name" value="DUF4432"/>
</dbReference>
<evidence type="ECO:0000313" key="1">
    <source>
        <dbReference type="EMBL" id="MFC5506391.1"/>
    </source>
</evidence>
<dbReference type="InterPro" id="IPR014718">
    <property type="entry name" value="GH-type_carb-bd"/>
</dbReference>
<dbReference type="Proteomes" id="UP001596060">
    <property type="component" value="Unassembled WGS sequence"/>
</dbReference>
<accession>A0ABW0P0X2</accession>
<dbReference type="Gene3D" id="2.70.98.10">
    <property type="match status" value="1"/>
</dbReference>
<sequence>MNGYYRPQRNWGVRTKHVIWHGLDVLTLENEQLRVSFAVGRGADVVEFLHKTSDTDFVWLSANGLRHPALRAVTPPDARMAFYDSYPGGWQEVFPVGGAPSAGPGLPFGSHGFHGEVWHRPWDWRVVEDAPSAVQLELSIRTETLPYRLIRNVRLETGSSSLLFEEVAINESDVDLPLMWGHHITFGRPFLGPGSVIEMPRSVEIVTGDISRTHPQRRLAANRVMPWHDAVDAGGRAVDMSRLPVVGTPGEMSYLRGFREGHYLVRDSRGLGLEIAWDAAVMPYVWCWQEFGAMRDYPWFGRHYNIGLEPFTSIPREGLAAAIENGTASRLAGGARKAFVLRATVGCL</sequence>
<dbReference type="EMBL" id="JBHSLU010000041">
    <property type="protein sequence ID" value="MFC5506391.1"/>
    <property type="molecule type" value="Genomic_DNA"/>
</dbReference>
<keyword evidence="2" id="KW-1185">Reference proteome</keyword>